<dbReference type="InterPro" id="IPR037671">
    <property type="entry name" value="PIGN_N"/>
</dbReference>
<evidence type="ECO:0000313" key="15">
    <source>
        <dbReference type="Proteomes" id="UP001329430"/>
    </source>
</evidence>
<dbReference type="InterPro" id="IPR002591">
    <property type="entry name" value="Phosphodiest/P_Trfase"/>
</dbReference>
<comment type="similarity">
    <text evidence="3 12">Belongs to the PIGG/PIGN/PIGO family. PIGN subfamily.</text>
</comment>
<dbReference type="Proteomes" id="UP001329430">
    <property type="component" value="Chromosome 9"/>
</dbReference>
<comment type="pathway">
    <text evidence="2 12">Glycolipid biosynthesis; glycosylphosphatidylinositol-anchor biosynthesis.</text>
</comment>
<evidence type="ECO:0000256" key="1">
    <source>
        <dbReference type="ARBA" id="ARBA00004477"/>
    </source>
</evidence>
<keyword evidence="7 12" id="KW-0812">Transmembrane</keyword>
<dbReference type="InterPro" id="IPR007070">
    <property type="entry name" value="GPI_EtnP_transferase_1"/>
</dbReference>
<dbReference type="PANTHER" id="PTHR12250:SF0">
    <property type="entry name" value="GPI ETHANOLAMINE PHOSPHATE TRANSFERASE 1"/>
    <property type="match status" value="1"/>
</dbReference>
<dbReference type="SUPFAM" id="SSF53649">
    <property type="entry name" value="Alkaline phosphatase-like"/>
    <property type="match status" value="1"/>
</dbReference>
<comment type="subcellular location">
    <subcellularLocation>
        <location evidence="1 12">Endoplasmic reticulum membrane</location>
        <topology evidence="1 12">Multi-pass membrane protein</topology>
    </subcellularLocation>
</comment>
<evidence type="ECO:0000256" key="12">
    <source>
        <dbReference type="RuleBase" id="RU367138"/>
    </source>
</evidence>
<accession>A0AAN7V658</accession>
<feature type="transmembrane region" description="Helical" evidence="12">
    <location>
        <begin position="666"/>
        <end position="683"/>
    </location>
</feature>
<evidence type="ECO:0000256" key="3">
    <source>
        <dbReference type="ARBA" id="ARBA00008400"/>
    </source>
</evidence>
<comment type="caution">
    <text evidence="14">The sequence shown here is derived from an EMBL/GenBank/DDBJ whole genome shotgun (WGS) entry which is preliminary data.</text>
</comment>
<reference evidence="14 15" key="1">
    <citation type="journal article" date="2024" name="Insects">
        <title>An Improved Chromosome-Level Genome Assembly of the Firefly Pyrocoelia pectoralis.</title>
        <authorList>
            <person name="Fu X."/>
            <person name="Meyer-Rochow V.B."/>
            <person name="Ballantyne L."/>
            <person name="Zhu X."/>
        </authorList>
    </citation>
    <scope>NUCLEOTIDE SEQUENCE [LARGE SCALE GENOMIC DNA]</scope>
    <source>
        <strain evidence="14">XCY_ONT2</strain>
    </source>
</reference>
<dbReference type="Pfam" id="PF04987">
    <property type="entry name" value="PigN"/>
    <property type="match status" value="1"/>
</dbReference>
<dbReference type="CDD" id="cd16020">
    <property type="entry name" value="GPI_EPT_1"/>
    <property type="match status" value="1"/>
</dbReference>
<keyword evidence="11" id="KW-0325">Glycoprotein</keyword>
<evidence type="ECO:0000256" key="6">
    <source>
        <dbReference type="ARBA" id="ARBA00022679"/>
    </source>
</evidence>
<keyword evidence="8 12" id="KW-0256">Endoplasmic reticulum</keyword>
<evidence type="ECO:0000256" key="7">
    <source>
        <dbReference type="ARBA" id="ARBA00022692"/>
    </source>
</evidence>
<dbReference type="Pfam" id="PF01663">
    <property type="entry name" value="Phosphodiest"/>
    <property type="match status" value="1"/>
</dbReference>
<dbReference type="PANTHER" id="PTHR12250">
    <property type="entry name" value="PHOSPHATIDYLINOSITOL GLYCAN, CLASS N"/>
    <property type="match status" value="1"/>
</dbReference>
<dbReference type="InterPro" id="IPR017852">
    <property type="entry name" value="GPI_EtnP_transferase_1_C"/>
</dbReference>
<protein>
    <recommendedName>
        <fullName evidence="4 12">GPI ethanolamine phosphate transferase 1</fullName>
        <ecNumber evidence="12">2.-.-.-</ecNumber>
    </recommendedName>
</protein>
<name>A0AAN7V658_9COLE</name>
<feature type="transmembrane region" description="Helical" evidence="12">
    <location>
        <begin position="425"/>
        <end position="446"/>
    </location>
</feature>
<feature type="transmembrane region" description="Helical" evidence="12">
    <location>
        <begin position="600"/>
        <end position="620"/>
    </location>
</feature>
<dbReference type="GO" id="GO:0006506">
    <property type="term" value="P:GPI anchor biosynthetic process"/>
    <property type="evidence" value="ECO:0007669"/>
    <property type="project" value="UniProtKB-KW"/>
</dbReference>
<dbReference type="EC" id="2.-.-.-" evidence="12"/>
<gene>
    <name evidence="14" type="ORF">RI129_012118</name>
</gene>
<dbReference type="GO" id="GO:0051377">
    <property type="term" value="F:mannose-ethanolamine phosphotransferase activity"/>
    <property type="evidence" value="ECO:0007669"/>
    <property type="project" value="UniProtKB-UniRule"/>
</dbReference>
<comment type="function">
    <text evidence="12">Ethanolamine phosphate transferase involved in glycosylphosphatidylinositol-anchor biosynthesis. Transfers ethanolamine phosphate to the first alpha-1,4-linked mannose of the glycosylphosphatidylinositol precursor of GPI-anchor.</text>
</comment>
<dbReference type="GO" id="GO:0005789">
    <property type="term" value="C:endoplasmic reticulum membrane"/>
    <property type="evidence" value="ECO:0007669"/>
    <property type="project" value="UniProtKB-SubCell"/>
</dbReference>
<keyword evidence="6 12" id="KW-0808">Transferase</keyword>
<dbReference type="EMBL" id="JAVRBK010000009">
    <property type="protein sequence ID" value="KAK5639626.1"/>
    <property type="molecule type" value="Genomic_DNA"/>
</dbReference>
<evidence type="ECO:0000256" key="5">
    <source>
        <dbReference type="ARBA" id="ARBA00022502"/>
    </source>
</evidence>
<keyword evidence="10 12" id="KW-0472">Membrane</keyword>
<evidence type="ECO:0000256" key="4">
    <source>
        <dbReference type="ARBA" id="ARBA00020831"/>
    </source>
</evidence>
<feature type="transmembrane region" description="Helical" evidence="12">
    <location>
        <begin position="574"/>
        <end position="594"/>
    </location>
</feature>
<feature type="transmembrane region" description="Helical" evidence="12">
    <location>
        <begin position="695"/>
        <end position="721"/>
    </location>
</feature>
<dbReference type="AlphaFoldDB" id="A0AAN7V658"/>
<feature type="domain" description="GPI ethanolamine phosphate transferase 1 C-terminal" evidence="13">
    <location>
        <begin position="414"/>
        <end position="731"/>
    </location>
</feature>
<sequence length="773" mass="88995">MDKDSVVSLRKSVALGVAVHLLMLCAVFDIYFVSPIEQGMTPFHSEAVPLAKRVVLFVSDGLRASSLYEDHKLHSPYLRYIMENVGVWGISHTQVPTESRPGHIALLAGFNEDPSAITRGWSSNPVDFDSVINQSSNAWCWGSPDIVEMFNKDKLRHIHLYSYDANMQDFSGKSNSSTDLDLWVFDRVKSFVEGQRYWKCSDFCESGNIMFLHLLGLDTAGHSIKPTSKAYIENIKVVDQGIEEIVQIVDNYFNDNMTAYIFTSDHGMTNWGSHGDGSKNETEVPFIAWGAGITRDTNRLDLKQIDIAPLLSSLVGINIPTNAIGVVPERILKGTMFQKSHIMYANSRQLTELFIMKHNNLEKNTASWVFQPFPDISLTNLLHEVDKILQYIRDGNYKMAMKTSHLVIDISKAGINYYHTYHQHFLLFFVTFGFVAWIIYLLKSIISFSRLTKQSYFQNLDPIDIKILNTGAYLIYTILAIISISVFVKSSYKFYLYFGLCFTWIGVAKNLNVILLFFKFIFKSCTTTYLLIFVSYVIGIELLVASFFKRTFISFVPLYYFWKSFCERDLYGSFFEWSRQFIVLMVLAICSLVLNLQTEFSYLSLFISVILWIEFYAYVIQKLKMPLVEKQVLNFQFFMLMVSFFNVIAVNWTISNGYGLLLLNRIISWSLLVISPVCPTLMFNKLDNRVLSSILALAIPYTLMAVGFEHAFMHLFIRVILNWSSTESLYLRNTNMTHRYTLYRTGDLRMIGYSFYLVGFVKNMFCAHFYDCS</sequence>
<evidence type="ECO:0000256" key="9">
    <source>
        <dbReference type="ARBA" id="ARBA00022989"/>
    </source>
</evidence>
<keyword evidence="5 12" id="KW-0337">GPI-anchor biosynthesis</keyword>
<keyword evidence="9 12" id="KW-1133">Transmembrane helix</keyword>
<proteinExistence type="inferred from homology"/>
<evidence type="ECO:0000259" key="13">
    <source>
        <dbReference type="Pfam" id="PF04987"/>
    </source>
</evidence>
<keyword evidence="15" id="KW-1185">Reference proteome</keyword>
<evidence type="ECO:0000256" key="11">
    <source>
        <dbReference type="ARBA" id="ARBA00023180"/>
    </source>
</evidence>
<feature type="transmembrane region" description="Helical" evidence="12">
    <location>
        <begin position="467"/>
        <end position="488"/>
    </location>
</feature>
<feature type="transmembrane region" description="Helical" evidence="12">
    <location>
        <begin position="632"/>
        <end position="654"/>
    </location>
</feature>
<feature type="transmembrane region" description="Helical" evidence="12">
    <location>
        <begin position="12"/>
        <end position="33"/>
    </location>
</feature>
<dbReference type="Gene3D" id="3.40.720.10">
    <property type="entry name" value="Alkaline Phosphatase, subunit A"/>
    <property type="match status" value="1"/>
</dbReference>
<feature type="transmembrane region" description="Helical" evidence="12">
    <location>
        <begin position="494"/>
        <end position="513"/>
    </location>
</feature>
<evidence type="ECO:0000256" key="2">
    <source>
        <dbReference type="ARBA" id="ARBA00004687"/>
    </source>
</evidence>
<evidence type="ECO:0000256" key="10">
    <source>
        <dbReference type="ARBA" id="ARBA00023136"/>
    </source>
</evidence>
<dbReference type="InterPro" id="IPR017850">
    <property type="entry name" value="Alkaline_phosphatase_core_sf"/>
</dbReference>
<evidence type="ECO:0000313" key="14">
    <source>
        <dbReference type="EMBL" id="KAK5639626.1"/>
    </source>
</evidence>
<comment type="caution">
    <text evidence="12">Lacks conserved residue(s) required for the propagation of feature annotation.</text>
</comment>
<evidence type="ECO:0000256" key="8">
    <source>
        <dbReference type="ARBA" id="ARBA00022824"/>
    </source>
</evidence>
<organism evidence="14 15">
    <name type="scientific">Pyrocoelia pectoralis</name>
    <dbReference type="NCBI Taxonomy" id="417401"/>
    <lineage>
        <taxon>Eukaryota</taxon>
        <taxon>Metazoa</taxon>
        <taxon>Ecdysozoa</taxon>
        <taxon>Arthropoda</taxon>
        <taxon>Hexapoda</taxon>
        <taxon>Insecta</taxon>
        <taxon>Pterygota</taxon>
        <taxon>Neoptera</taxon>
        <taxon>Endopterygota</taxon>
        <taxon>Coleoptera</taxon>
        <taxon>Polyphaga</taxon>
        <taxon>Elateriformia</taxon>
        <taxon>Elateroidea</taxon>
        <taxon>Lampyridae</taxon>
        <taxon>Lampyrinae</taxon>
        <taxon>Pyrocoelia</taxon>
    </lineage>
</organism>